<name>A0ABQ0LY71_MYCCL</name>
<dbReference type="EMBL" id="DF848787">
    <property type="protein sequence ID" value="GAT54881.1"/>
    <property type="molecule type" value="Genomic_DNA"/>
</dbReference>
<protein>
    <submittedName>
        <fullName evidence="2">Uncharacterized protein</fullName>
    </submittedName>
</protein>
<evidence type="ECO:0000313" key="2">
    <source>
        <dbReference type="EMBL" id="GAT54881.1"/>
    </source>
</evidence>
<dbReference type="Proteomes" id="UP000815677">
    <property type="component" value="Unassembled WGS sequence"/>
</dbReference>
<evidence type="ECO:0000313" key="3">
    <source>
        <dbReference type="Proteomes" id="UP000815677"/>
    </source>
</evidence>
<organism evidence="2 3">
    <name type="scientific">Mycena chlorophos</name>
    <name type="common">Agaric fungus</name>
    <name type="synonym">Agaricus chlorophos</name>
    <dbReference type="NCBI Taxonomy" id="658473"/>
    <lineage>
        <taxon>Eukaryota</taxon>
        <taxon>Fungi</taxon>
        <taxon>Dikarya</taxon>
        <taxon>Basidiomycota</taxon>
        <taxon>Agaricomycotina</taxon>
        <taxon>Agaricomycetes</taxon>
        <taxon>Agaricomycetidae</taxon>
        <taxon>Agaricales</taxon>
        <taxon>Marasmiineae</taxon>
        <taxon>Mycenaceae</taxon>
        <taxon>Mycena</taxon>
    </lineage>
</organism>
<feature type="non-terminal residue" evidence="2">
    <location>
        <position position="55"/>
    </location>
</feature>
<gene>
    <name evidence="2" type="ORF">MCHLO_11701</name>
</gene>
<reference evidence="2" key="1">
    <citation type="submission" date="2014-09" db="EMBL/GenBank/DDBJ databases">
        <title>Genome sequence of the luminous mushroom Mycena chlorophos for searching fungal bioluminescence genes.</title>
        <authorList>
            <person name="Tanaka Y."/>
            <person name="Kasuga D."/>
            <person name="Oba Y."/>
            <person name="Hase S."/>
            <person name="Sato K."/>
            <person name="Oba Y."/>
            <person name="Sakakibara Y."/>
        </authorList>
    </citation>
    <scope>NUCLEOTIDE SEQUENCE</scope>
</reference>
<feature type="chain" id="PRO_5045479963" evidence="1">
    <location>
        <begin position="22"/>
        <end position="55"/>
    </location>
</feature>
<keyword evidence="1" id="KW-0732">Signal</keyword>
<accession>A0ABQ0LY71</accession>
<feature type="signal peptide" evidence="1">
    <location>
        <begin position="1"/>
        <end position="21"/>
    </location>
</feature>
<keyword evidence="3" id="KW-1185">Reference proteome</keyword>
<evidence type="ECO:0000256" key="1">
    <source>
        <dbReference type="SAM" id="SignalP"/>
    </source>
</evidence>
<proteinExistence type="predicted"/>
<sequence length="55" mass="5851">MRFSTLTAFVILALHSSGALGLPVANKAASEVTNRDSIRGRCADVTPLEARRHGD</sequence>